<evidence type="ECO:0000313" key="8">
    <source>
        <dbReference type="EMBL" id="BAK06492.1"/>
    </source>
</evidence>
<comment type="subcellular location">
    <subcellularLocation>
        <location evidence="7">Cytoplasm</location>
        <location evidence="7">Cytosol</location>
    </subcellularLocation>
    <subcellularLocation>
        <location evidence="7">Nucleus</location>
    </subcellularLocation>
</comment>
<dbReference type="Proteomes" id="UP000011116">
    <property type="component" value="Chromosome 4H"/>
</dbReference>
<reference evidence="8" key="1">
    <citation type="journal article" date="2011" name="Plant Physiol.">
        <title>Comprehensive sequence analysis of 24,783 barley full-length cDNAs derived from 12 clone libraries.</title>
        <authorList>
            <person name="Matsumoto T."/>
            <person name="Tanaka T."/>
            <person name="Sakai H."/>
            <person name="Amano N."/>
            <person name="Kanamori H."/>
            <person name="Kurita K."/>
            <person name="Kikuta A."/>
            <person name="Kamiya K."/>
            <person name="Yamamoto M."/>
            <person name="Ikawa H."/>
            <person name="Fujii N."/>
            <person name="Hori K."/>
            <person name="Itoh T."/>
            <person name="Sato K."/>
        </authorList>
    </citation>
    <scope>NUCLEOTIDE SEQUENCE</scope>
    <source>
        <tissue evidence="8">Flower</tissue>
    </source>
</reference>
<dbReference type="GO" id="GO:0080038">
    <property type="term" value="P:positive regulation of cytokinin-activated signaling pathway"/>
    <property type="evidence" value="ECO:0007669"/>
    <property type="project" value="UniProtKB-ARBA"/>
</dbReference>
<dbReference type="GO" id="GO:0005829">
    <property type="term" value="C:cytosol"/>
    <property type="evidence" value="ECO:0007669"/>
    <property type="project" value="UniProtKB-SubCell"/>
</dbReference>
<dbReference type="KEGG" id="hvg:123446876"/>
<dbReference type="Gramene" id="HORVU.MOREX.r3.4HG0332480.1">
    <property type="protein sequence ID" value="HORVU.MOREX.r3.4HG0332480.1"/>
    <property type="gene ID" value="HORVU.MOREX.r3.4HG0332480"/>
</dbReference>
<dbReference type="PANTHER" id="PTHR28242">
    <property type="entry name" value="PHOSPHORELAY INTERMEDIATE PROTEIN YPD1"/>
    <property type="match status" value="1"/>
</dbReference>
<keyword evidence="1" id="KW-0963">Cytoplasm</keyword>
<dbReference type="SUPFAM" id="SSF47226">
    <property type="entry name" value="Histidine-containing phosphotransfer domain, HPT domain"/>
    <property type="match status" value="1"/>
</dbReference>
<dbReference type="GO" id="GO:0009736">
    <property type="term" value="P:cytokinin-activated signaling pathway"/>
    <property type="evidence" value="ECO:0000318"/>
    <property type="project" value="GO_Central"/>
</dbReference>
<keyword evidence="10" id="KW-1185">Reference proteome</keyword>
<dbReference type="OrthoDB" id="1673781at2759"/>
<dbReference type="InterPro" id="IPR045871">
    <property type="entry name" value="AHP1-5/YPD1"/>
</dbReference>
<evidence type="ECO:0000256" key="1">
    <source>
        <dbReference type="ARBA" id="ARBA00022490"/>
    </source>
</evidence>
<keyword evidence="4 7" id="KW-0902">Two-component regulatory system</keyword>
<dbReference type="GeneID" id="123450958"/>
<evidence type="ECO:0000313" key="9">
    <source>
        <dbReference type="EnsemblPlants" id="HORVU.MOREX.r3.4HG0332480.1"/>
    </source>
</evidence>
<dbReference type="FunFam" id="1.20.120.160:FF:000001">
    <property type="entry name" value="Histidine-containing phosphotransfer protein 1"/>
    <property type="match status" value="1"/>
</dbReference>
<reference evidence="9" key="3">
    <citation type="submission" date="2020-10" db="EMBL/GenBank/DDBJ databases">
        <authorList>
            <person name="Scholz U."/>
            <person name="Mascher M."/>
            <person name="Fiebig A."/>
        </authorList>
    </citation>
    <scope>NUCLEOTIDE SEQUENCE [LARGE SCALE GENOMIC DNA]</scope>
    <source>
        <strain evidence="9">cv. Morex</strain>
    </source>
</reference>
<keyword evidence="2" id="KW-0716">Sensory transduction</keyword>
<dbReference type="GO" id="GO:0009927">
    <property type="term" value="F:histidine phosphotransfer kinase activity"/>
    <property type="evidence" value="ECO:0000318"/>
    <property type="project" value="GO_Central"/>
</dbReference>
<dbReference type="EMBL" id="AK375297">
    <property type="protein sequence ID" value="BAK06492.1"/>
    <property type="molecule type" value="mRNA"/>
</dbReference>
<dbReference type="EnsemblPlants" id="HORVU.MOREX.r3.4HG0332480.1">
    <property type="protein sequence ID" value="HORVU.MOREX.r3.4HG0332480.1"/>
    <property type="gene ID" value="HORVU.MOREX.r3.4HG0332480"/>
</dbReference>
<evidence type="ECO:0000256" key="6">
    <source>
        <dbReference type="ARBA" id="ARBA00057097"/>
    </source>
</evidence>
<keyword evidence="5" id="KW-0539">Nucleus</keyword>
<name>F2EGM0_HORVV</name>
<dbReference type="HOGENOM" id="CLU_111777_1_0_1"/>
<evidence type="ECO:0000256" key="7">
    <source>
        <dbReference type="RuleBase" id="RU369004"/>
    </source>
</evidence>
<reference evidence="9" key="4">
    <citation type="submission" date="2022-01" db="UniProtKB">
        <authorList>
            <consortium name="EnsemblPlants"/>
        </authorList>
    </citation>
    <scope>IDENTIFICATION</scope>
    <source>
        <strain evidence="9">subsp. vulgare</strain>
    </source>
</reference>
<dbReference type="GO" id="GO:0005634">
    <property type="term" value="C:nucleus"/>
    <property type="evidence" value="ECO:0000318"/>
    <property type="project" value="GO_Central"/>
</dbReference>
<dbReference type="SMR" id="F2EGM0"/>
<dbReference type="InterPro" id="IPR036641">
    <property type="entry name" value="HPT_dom_sf"/>
</dbReference>
<dbReference type="PANTHER" id="PTHR28242:SF45">
    <property type="entry name" value="HISTIDINE-CONTAINING PHOSPHOTRANSFER PROTEIN"/>
    <property type="match status" value="1"/>
</dbReference>
<dbReference type="GO" id="GO:0000160">
    <property type="term" value="P:phosphorelay signal transduction system"/>
    <property type="evidence" value="ECO:0000318"/>
    <property type="project" value="GO_Central"/>
</dbReference>
<evidence type="ECO:0000256" key="5">
    <source>
        <dbReference type="ARBA" id="ARBA00023242"/>
    </source>
</evidence>
<gene>
    <name evidence="9" type="primary">LOC123450958</name>
</gene>
<sequence>MADAALRDRLNTLVTSMFATGMLDENFHQLKSMEEDGTAAPGYVADIINLFISNTKRILNDIAALLNQPVVDFDMVDVLVRQLKGCSYSVGAKKVNHSCMQFRRFYEARSKERCLMALNLAWNEFSDVRSKFETMMQLEEQIAAYGPKW</sequence>
<evidence type="ECO:0000313" key="10">
    <source>
        <dbReference type="Proteomes" id="UP000011116"/>
    </source>
</evidence>
<proteinExistence type="evidence at transcript level"/>
<dbReference type="GO" id="GO:0043424">
    <property type="term" value="F:protein histidine kinase binding"/>
    <property type="evidence" value="ECO:0000318"/>
    <property type="project" value="GO_Central"/>
</dbReference>
<comment type="domain">
    <text evidence="7">Histidine-containing phosphotransfer domain (HPt) contains an active histidine that mediates the phosphotransfer.</text>
</comment>
<reference evidence="10" key="2">
    <citation type="journal article" date="2012" name="Nature">
        <title>A physical, genetic and functional sequence assembly of the barley genome.</title>
        <authorList>
            <consortium name="The International Barley Genome Sequencing Consortium"/>
            <person name="Mayer K.F."/>
            <person name="Waugh R."/>
            <person name="Brown J.W."/>
            <person name="Schulman A."/>
            <person name="Langridge P."/>
            <person name="Platzer M."/>
            <person name="Fincher G.B."/>
            <person name="Muehlbauer G.J."/>
            <person name="Sato K."/>
            <person name="Close T.J."/>
            <person name="Wise R.P."/>
            <person name="Stein N."/>
        </authorList>
    </citation>
    <scope>NUCLEOTIDE SEQUENCE [LARGE SCALE GENOMIC DNA]</scope>
    <source>
        <strain evidence="10">cv. Morex</strain>
    </source>
</reference>
<comment type="function">
    <text evidence="6">Functions as a two-component phosphorelay mediators between cytokinin sensor histidine kinases and response regulators (B-type ARRs). Plays an important role in propagating cytokinin signal transduction through the multistep His-to-Asp phosphorelay. Functions as a positive regulator of the cytokinin signaling pathway. May play a regulatory role in salt and drought tolerance during plant development.</text>
</comment>
<protein>
    <recommendedName>
        <fullName evidence="7">Histidine-containing phosphotransfer protein</fullName>
    </recommendedName>
</protein>
<evidence type="ECO:0000256" key="3">
    <source>
        <dbReference type="ARBA" id="ARBA00022864"/>
    </source>
</evidence>
<dbReference type="GO" id="GO:0005737">
    <property type="term" value="C:cytoplasm"/>
    <property type="evidence" value="ECO:0000318"/>
    <property type="project" value="GO_Central"/>
</dbReference>
<dbReference type="Gramene" id="HORVU.MOREX.r2.4HG0277040.1">
    <property type="protein sequence ID" value="HORVU.MOREX.r2.4HG0277040.1"/>
    <property type="gene ID" value="HORVU.MOREX.r2.4HG0277040"/>
</dbReference>
<dbReference type="Gene3D" id="1.20.120.160">
    <property type="entry name" value="HPT domain"/>
    <property type="match status" value="1"/>
</dbReference>
<organism evidence="8">
    <name type="scientific">Hordeum vulgare subsp. vulgare</name>
    <name type="common">Domesticated barley</name>
    <dbReference type="NCBI Taxonomy" id="112509"/>
    <lineage>
        <taxon>Eukaryota</taxon>
        <taxon>Viridiplantae</taxon>
        <taxon>Streptophyta</taxon>
        <taxon>Embryophyta</taxon>
        <taxon>Tracheophyta</taxon>
        <taxon>Spermatophyta</taxon>
        <taxon>Magnoliopsida</taxon>
        <taxon>Liliopsida</taxon>
        <taxon>Poales</taxon>
        <taxon>Poaceae</taxon>
        <taxon>BOP clade</taxon>
        <taxon>Pooideae</taxon>
        <taxon>Triticodae</taxon>
        <taxon>Triticeae</taxon>
        <taxon>Hordeinae</taxon>
        <taxon>Hordeum</taxon>
    </lineage>
</organism>
<evidence type="ECO:0000256" key="2">
    <source>
        <dbReference type="ARBA" id="ARBA00022606"/>
    </source>
</evidence>
<dbReference type="KEGG" id="hvg:123450958"/>
<dbReference type="AlphaFoldDB" id="F2EGM0"/>
<accession>F2EGM0</accession>
<keyword evidence="3 7" id="KW-0932">Cytokinin signaling pathway</keyword>
<evidence type="ECO:0000256" key="4">
    <source>
        <dbReference type="ARBA" id="ARBA00023012"/>
    </source>
</evidence>
<dbReference type="RefSeq" id="XP_044983908.1">
    <property type="nucleotide sequence ID" value="XM_045127973.1"/>
</dbReference>